<evidence type="ECO:0008006" key="3">
    <source>
        <dbReference type="Google" id="ProtNLM"/>
    </source>
</evidence>
<dbReference type="EMBL" id="PIQO01000008">
    <property type="protein sequence ID" value="PKR84757.1"/>
    <property type="molecule type" value="Genomic_DNA"/>
</dbReference>
<dbReference type="PANTHER" id="PTHR37946:SF1">
    <property type="entry name" value="SLL1969 PROTEIN"/>
    <property type="match status" value="1"/>
</dbReference>
<dbReference type="Gene3D" id="3.40.50.1820">
    <property type="entry name" value="alpha/beta hydrolase"/>
    <property type="match status" value="1"/>
</dbReference>
<reference evidence="1 2" key="1">
    <citation type="submission" date="2017-11" db="EMBL/GenBank/DDBJ databases">
        <title>Bacillus camelliae sp. nov., isolated from pu'er tea.</title>
        <authorList>
            <person name="Niu L."/>
        </authorList>
    </citation>
    <scope>NUCLEOTIDE SEQUENCE [LARGE SCALE GENOMIC DNA]</scope>
    <source>
        <strain evidence="1 2">7578-1</strain>
    </source>
</reference>
<dbReference type="InterPro" id="IPR010315">
    <property type="entry name" value="DUF915_hydro-like"/>
</dbReference>
<evidence type="ECO:0000313" key="2">
    <source>
        <dbReference type="Proteomes" id="UP000233440"/>
    </source>
</evidence>
<dbReference type="InterPro" id="IPR029058">
    <property type="entry name" value="AB_hydrolase_fold"/>
</dbReference>
<keyword evidence="2" id="KW-1185">Reference proteome</keyword>
<dbReference type="PANTHER" id="PTHR37946">
    <property type="entry name" value="SLL1969 PROTEIN"/>
    <property type="match status" value="1"/>
</dbReference>
<dbReference type="RefSeq" id="WP_101354462.1">
    <property type="nucleotide sequence ID" value="NZ_PIQO01000008.1"/>
</dbReference>
<accession>A0A2N3LJI8</accession>
<dbReference type="Pfam" id="PF06028">
    <property type="entry name" value="DUF915"/>
    <property type="match status" value="1"/>
</dbReference>
<name>A0A2N3LJI8_9BACI</name>
<gene>
    <name evidence="1" type="ORF">CWO92_12030</name>
</gene>
<dbReference type="Proteomes" id="UP000233440">
    <property type="component" value="Unassembled WGS sequence"/>
</dbReference>
<dbReference type="OrthoDB" id="503948at2"/>
<dbReference type="AlphaFoldDB" id="A0A2N3LJI8"/>
<dbReference type="SUPFAM" id="SSF53474">
    <property type="entry name" value="alpha/beta-Hydrolases"/>
    <property type="match status" value="1"/>
</dbReference>
<comment type="caution">
    <text evidence="1">The sequence shown here is derived from an EMBL/GenBank/DDBJ whole genome shotgun (WGS) entry which is preliminary data.</text>
</comment>
<organism evidence="1 2">
    <name type="scientific">Heyndrickxia camelliae</name>
    <dbReference type="NCBI Taxonomy" id="1707093"/>
    <lineage>
        <taxon>Bacteria</taxon>
        <taxon>Bacillati</taxon>
        <taxon>Bacillota</taxon>
        <taxon>Bacilli</taxon>
        <taxon>Bacillales</taxon>
        <taxon>Bacillaceae</taxon>
        <taxon>Heyndrickxia</taxon>
    </lineage>
</organism>
<proteinExistence type="predicted"/>
<sequence>MKVKNKKVLFSSMVMILFGLFILLFISPDRTKSQYTNQSTPTMFVHGFKGGPRSFNTMLDRFQNEYHWGEKTMVCEVDKNGHLRFYGGIPTYSKNPFIQVVFKNNRASIQDTTNWLKEIMIVLHQQYNVKKIFVVGHSMGGLVLTNFIEQSDGQYPEVQKLITIGSPFKGIQRETYYQNAHNTGPAILDLKTNSSFLRSLVTNRKDFSQHVQVLSIAGVARNPEDGDGVVSLNSALGLRDIAPKNHFQKKVIYDPHATHSGLHENPIVDQYVGEFLWGY</sequence>
<protein>
    <recommendedName>
        <fullName evidence="3">Alpha/beta hydrolase</fullName>
    </recommendedName>
</protein>
<evidence type="ECO:0000313" key="1">
    <source>
        <dbReference type="EMBL" id="PKR84757.1"/>
    </source>
</evidence>